<evidence type="ECO:0000313" key="2">
    <source>
        <dbReference type="EMBL" id="PBK72210.1"/>
    </source>
</evidence>
<dbReference type="Proteomes" id="UP000218334">
    <property type="component" value="Unassembled WGS sequence"/>
</dbReference>
<protein>
    <submittedName>
        <fullName evidence="2">Uncharacterized protein</fullName>
    </submittedName>
</protein>
<feature type="compositionally biased region" description="Acidic residues" evidence="1">
    <location>
        <begin position="161"/>
        <end position="181"/>
    </location>
</feature>
<feature type="region of interest" description="Disordered" evidence="1">
    <location>
        <begin position="141"/>
        <end position="189"/>
    </location>
</feature>
<proteinExistence type="predicted"/>
<feature type="compositionally biased region" description="Acidic residues" evidence="1">
    <location>
        <begin position="144"/>
        <end position="154"/>
    </location>
</feature>
<reference evidence="3" key="1">
    <citation type="journal article" date="2017" name="Nat. Ecol. Evol.">
        <title>Genome expansion and lineage-specific genetic innovations in the forest pathogenic fungi Armillaria.</title>
        <authorList>
            <person name="Sipos G."/>
            <person name="Prasanna A.N."/>
            <person name="Walter M.C."/>
            <person name="O'Connor E."/>
            <person name="Balint B."/>
            <person name="Krizsan K."/>
            <person name="Kiss B."/>
            <person name="Hess J."/>
            <person name="Varga T."/>
            <person name="Slot J."/>
            <person name="Riley R."/>
            <person name="Boka B."/>
            <person name="Rigling D."/>
            <person name="Barry K."/>
            <person name="Lee J."/>
            <person name="Mihaltcheva S."/>
            <person name="LaButti K."/>
            <person name="Lipzen A."/>
            <person name="Waldron R."/>
            <person name="Moloney N.M."/>
            <person name="Sperisen C."/>
            <person name="Kredics L."/>
            <person name="Vagvoelgyi C."/>
            <person name="Patrignani A."/>
            <person name="Fitzpatrick D."/>
            <person name="Nagy I."/>
            <person name="Doyle S."/>
            <person name="Anderson J.B."/>
            <person name="Grigoriev I.V."/>
            <person name="Gueldener U."/>
            <person name="Muensterkoetter M."/>
            <person name="Nagy L.G."/>
        </authorList>
    </citation>
    <scope>NUCLEOTIDE SEQUENCE [LARGE SCALE GENOMIC DNA]</scope>
    <source>
        <strain evidence="3">28-4</strain>
    </source>
</reference>
<dbReference type="EMBL" id="KZ293422">
    <property type="protein sequence ID" value="PBK72210.1"/>
    <property type="molecule type" value="Genomic_DNA"/>
</dbReference>
<keyword evidence="3" id="KW-1185">Reference proteome</keyword>
<sequence length="189" mass="21818">MNSEALQRMMQWHLDKDIVQLRAKGLVEPKKMNADNLYEVANHKFWYGLRGLDKMAEMKLKRDLFQATRNKFYKLSGHQSEWQFWKAYLCKHNCDDFMVEDSDPGEKIMDDKVRKGWKPYGDDLGIPTLDDLFVIDPALREENSEGDDAEDESEDKSLGSTEDEVIVPVDGMEDMDMEEVTDVVGATNA</sequence>
<dbReference type="AlphaFoldDB" id="A0A2H3BRI0"/>
<gene>
    <name evidence="2" type="ORF">ARMSODRAFT_1016182</name>
</gene>
<evidence type="ECO:0000256" key="1">
    <source>
        <dbReference type="SAM" id="MobiDB-lite"/>
    </source>
</evidence>
<evidence type="ECO:0000313" key="3">
    <source>
        <dbReference type="Proteomes" id="UP000218334"/>
    </source>
</evidence>
<accession>A0A2H3BRI0</accession>
<name>A0A2H3BRI0_9AGAR</name>
<organism evidence="2 3">
    <name type="scientific">Armillaria solidipes</name>
    <dbReference type="NCBI Taxonomy" id="1076256"/>
    <lineage>
        <taxon>Eukaryota</taxon>
        <taxon>Fungi</taxon>
        <taxon>Dikarya</taxon>
        <taxon>Basidiomycota</taxon>
        <taxon>Agaricomycotina</taxon>
        <taxon>Agaricomycetes</taxon>
        <taxon>Agaricomycetidae</taxon>
        <taxon>Agaricales</taxon>
        <taxon>Marasmiineae</taxon>
        <taxon>Physalacriaceae</taxon>
        <taxon>Armillaria</taxon>
    </lineage>
</organism>